<organism evidence="7 8">
    <name type="scientific">Thiospirochaeta perfilievii</name>
    <dbReference type="NCBI Taxonomy" id="252967"/>
    <lineage>
        <taxon>Bacteria</taxon>
        <taxon>Pseudomonadati</taxon>
        <taxon>Spirochaetota</taxon>
        <taxon>Spirochaetia</taxon>
        <taxon>Spirochaetales</taxon>
        <taxon>Spirochaetaceae</taxon>
        <taxon>Thiospirochaeta</taxon>
    </lineage>
</organism>
<dbReference type="GO" id="GO:0000035">
    <property type="term" value="F:acyl binding"/>
    <property type="evidence" value="ECO:0007669"/>
    <property type="project" value="TreeGrafter"/>
</dbReference>
<dbReference type="OrthoDB" id="9804551at2"/>
<dbReference type="PROSITE" id="PS50075">
    <property type="entry name" value="CARRIER"/>
    <property type="match status" value="1"/>
</dbReference>
<comment type="function">
    <text evidence="3 5">Carrier of the growing fatty acid chain in fatty acid biosynthesis.</text>
</comment>
<keyword evidence="3" id="KW-0963">Cytoplasm</keyword>
<name>A0A5C1QCN3_9SPIO</name>
<comment type="pathway">
    <text evidence="3 5">Lipid metabolism; fatty acid biosynthesis.</text>
</comment>
<evidence type="ECO:0000259" key="6">
    <source>
        <dbReference type="PROSITE" id="PS50075"/>
    </source>
</evidence>
<dbReference type="Gene3D" id="1.10.1200.10">
    <property type="entry name" value="ACP-like"/>
    <property type="match status" value="1"/>
</dbReference>
<evidence type="ECO:0000313" key="8">
    <source>
        <dbReference type="Proteomes" id="UP000323824"/>
    </source>
</evidence>
<dbReference type="GO" id="GO:0005829">
    <property type="term" value="C:cytosol"/>
    <property type="evidence" value="ECO:0007669"/>
    <property type="project" value="TreeGrafter"/>
</dbReference>
<dbReference type="InterPro" id="IPR009081">
    <property type="entry name" value="PP-bd_ACP"/>
</dbReference>
<evidence type="ECO:0000256" key="1">
    <source>
        <dbReference type="ARBA" id="ARBA00022450"/>
    </source>
</evidence>
<dbReference type="NCBIfam" id="TIGR00517">
    <property type="entry name" value="acyl_carrier"/>
    <property type="match status" value="1"/>
</dbReference>
<evidence type="ECO:0000256" key="3">
    <source>
        <dbReference type="HAMAP-Rule" id="MF_01217"/>
    </source>
</evidence>
<comment type="PTM">
    <text evidence="3">4'-phosphopantetheine is transferred from CoA to a specific serine of apo-ACP by AcpS. This modification is essential for activity because fatty acids are bound in thioester linkage to the sulfhydryl of the prosthetic group.</text>
</comment>
<sequence>MDELFNQLKELIVDKLEVSADAVTLDARFREDLGADSLDTYELVYAIESEMDIEVPDEKANEFEKVSDALDYIKSQKN</sequence>
<dbReference type="InterPro" id="IPR036736">
    <property type="entry name" value="ACP-like_sf"/>
</dbReference>
<keyword evidence="2 3" id="KW-0597">Phosphoprotein</keyword>
<feature type="domain" description="Carrier" evidence="6">
    <location>
        <begin position="2"/>
        <end position="77"/>
    </location>
</feature>
<comment type="similarity">
    <text evidence="3">Belongs to the acyl carrier protein (ACP) family.</text>
</comment>
<comment type="subcellular location">
    <subcellularLocation>
        <location evidence="3">Cytoplasm</location>
    </subcellularLocation>
</comment>
<evidence type="ECO:0000256" key="5">
    <source>
        <dbReference type="RuleBase" id="RU003545"/>
    </source>
</evidence>
<dbReference type="KEGG" id="sper:EW093_14580"/>
<gene>
    <name evidence="3 7" type="primary">acpP</name>
    <name evidence="7" type="ORF">EW093_14580</name>
</gene>
<dbReference type="NCBIfam" id="NF002150">
    <property type="entry name" value="PRK00982.1-4"/>
    <property type="match status" value="1"/>
</dbReference>
<dbReference type="AlphaFoldDB" id="A0A5C1QCN3"/>
<keyword evidence="8" id="KW-1185">Reference proteome</keyword>
<keyword evidence="3" id="KW-0443">Lipid metabolism</keyword>
<dbReference type="RefSeq" id="WP_149569109.1">
    <property type="nucleotide sequence ID" value="NZ_CP035807.1"/>
</dbReference>
<dbReference type="Proteomes" id="UP000323824">
    <property type="component" value="Chromosome"/>
</dbReference>
<accession>A0A5C1QCN3</accession>
<dbReference type="InterPro" id="IPR003231">
    <property type="entry name" value="ACP"/>
</dbReference>
<keyword evidence="3" id="KW-0276">Fatty acid metabolism</keyword>
<keyword evidence="3" id="KW-0444">Lipid biosynthesis</keyword>
<proteinExistence type="inferred from homology"/>
<dbReference type="UniPathway" id="UPA00094"/>
<dbReference type="GO" id="GO:0016020">
    <property type="term" value="C:membrane"/>
    <property type="evidence" value="ECO:0007669"/>
    <property type="project" value="GOC"/>
</dbReference>
<dbReference type="PANTHER" id="PTHR20863:SF76">
    <property type="entry name" value="CARRIER DOMAIN-CONTAINING PROTEIN"/>
    <property type="match status" value="1"/>
</dbReference>
<dbReference type="EMBL" id="CP035807">
    <property type="protein sequence ID" value="QEN05875.1"/>
    <property type="molecule type" value="Genomic_DNA"/>
</dbReference>
<keyword evidence="1 3" id="KW-0596">Phosphopantetheine</keyword>
<keyword evidence="3" id="KW-0275">Fatty acid biosynthesis</keyword>
<dbReference type="SUPFAM" id="SSF47336">
    <property type="entry name" value="ACP-like"/>
    <property type="match status" value="1"/>
</dbReference>
<dbReference type="GO" id="GO:0009245">
    <property type="term" value="P:lipid A biosynthetic process"/>
    <property type="evidence" value="ECO:0007669"/>
    <property type="project" value="TreeGrafter"/>
</dbReference>
<protein>
    <recommendedName>
        <fullName evidence="3 4">Acyl carrier protein</fullName>
        <shortName evidence="3">ACP</shortName>
    </recommendedName>
</protein>
<feature type="modified residue" description="O-(pantetheine 4'-phosphoryl)serine" evidence="3">
    <location>
        <position position="37"/>
    </location>
</feature>
<dbReference type="GO" id="GO:0000036">
    <property type="term" value="F:acyl carrier activity"/>
    <property type="evidence" value="ECO:0007669"/>
    <property type="project" value="UniProtKB-UniRule"/>
</dbReference>
<dbReference type="HAMAP" id="MF_01217">
    <property type="entry name" value="Acyl_carrier"/>
    <property type="match status" value="1"/>
</dbReference>
<reference evidence="7 8" key="2">
    <citation type="submission" date="2019-09" db="EMBL/GenBank/DDBJ databases">
        <title>Complete Genome Sequence and Methylome Analysis of free living Spirochaetas.</title>
        <authorList>
            <person name="Leshcheva N."/>
            <person name="Mikheeva N."/>
        </authorList>
    </citation>
    <scope>NUCLEOTIDE SEQUENCE [LARGE SCALE GENOMIC DNA]</scope>
    <source>
        <strain evidence="7 8">P</strain>
    </source>
</reference>
<comment type="PTM">
    <text evidence="5">4'-phosphopantetheine is transferred from CoA to a specific serine of apo-ACP by acpS.</text>
</comment>
<dbReference type="Pfam" id="PF00550">
    <property type="entry name" value="PP-binding"/>
    <property type="match status" value="1"/>
</dbReference>
<evidence type="ECO:0000256" key="2">
    <source>
        <dbReference type="ARBA" id="ARBA00022553"/>
    </source>
</evidence>
<reference evidence="7 8" key="1">
    <citation type="submission" date="2019-02" db="EMBL/GenBank/DDBJ databases">
        <authorList>
            <person name="Fomenkov A."/>
            <person name="Dubinina G."/>
            <person name="Grabovich M."/>
            <person name="Vincze T."/>
            <person name="Roberts R.J."/>
        </authorList>
    </citation>
    <scope>NUCLEOTIDE SEQUENCE [LARGE SCALE GENOMIC DNA]</scope>
    <source>
        <strain evidence="7 8">P</strain>
    </source>
</reference>
<dbReference type="NCBIfam" id="NF002148">
    <property type="entry name" value="PRK00982.1-2"/>
    <property type="match status" value="1"/>
</dbReference>
<evidence type="ECO:0000313" key="7">
    <source>
        <dbReference type="EMBL" id="QEN05875.1"/>
    </source>
</evidence>
<evidence type="ECO:0000256" key="4">
    <source>
        <dbReference type="NCBIfam" id="TIGR00517"/>
    </source>
</evidence>
<dbReference type="PANTHER" id="PTHR20863">
    <property type="entry name" value="ACYL CARRIER PROTEIN"/>
    <property type="match status" value="1"/>
</dbReference>